<dbReference type="RefSeq" id="XP_018436191.2">
    <property type="nucleotide sequence ID" value="XM_018580689.2"/>
</dbReference>
<dbReference type="Proteomes" id="UP000504610">
    <property type="component" value="Chromosome 6"/>
</dbReference>
<feature type="region of interest" description="Disordered" evidence="1">
    <location>
        <begin position="214"/>
        <end position="258"/>
    </location>
</feature>
<dbReference type="PANTHER" id="PTHR33325:SF11">
    <property type="entry name" value="COLD SHOCK DOMAIN-CONTAINING PROTEIN 4-LIKE"/>
    <property type="match status" value="1"/>
</dbReference>
<protein>
    <submittedName>
        <fullName evidence="3">Uncharacterized protein LOC108808565</fullName>
    </submittedName>
</protein>
<evidence type="ECO:0000256" key="1">
    <source>
        <dbReference type="SAM" id="MobiDB-lite"/>
    </source>
</evidence>
<accession>A0A6J0JME9</accession>
<gene>
    <name evidence="3" type="primary">LOC108808565</name>
</gene>
<proteinExistence type="predicted"/>
<feature type="compositionally biased region" description="Acidic residues" evidence="1">
    <location>
        <begin position="310"/>
        <end position="320"/>
    </location>
</feature>
<keyword evidence="2" id="KW-1185">Reference proteome</keyword>
<dbReference type="KEGG" id="rsz:108808565"/>
<organism evidence="2 3">
    <name type="scientific">Raphanus sativus</name>
    <name type="common">Radish</name>
    <name type="synonym">Raphanus raphanistrum var. sativus</name>
    <dbReference type="NCBI Taxonomy" id="3726"/>
    <lineage>
        <taxon>Eukaryota</taxon>
        <taxon>Viridiplantae</taxon>
        <taxon>Streptophyta</taxon>
        <taxon>Embryophyta</taxon>
        <taxon>Tracheophyta</taxon>
        <taxon>Spermatophyta</taxon>
        <taxon>Magnoliopsida</taxon>
        <taxon>eudicotyledons</taxon>
        <taxon>Gunneridae</taxon>
        <taxon>Pentapetalae</taxon>
        <taxon>rosids</taxon>
        <taxon>malvids</taxon>
        <taxon>Brassicales</taxon>
        <taxon>Brassicaceae</taxon>
        <taxon>Brassiceae</taxon>
        <taxon>Raphanus</taxon>
    </lineage>
</organism>
<sequence length="344" mass="39848">MSKLANLDFPALKSNGENYLDWALDARIMLPSKGLGDTIINENKSSDKDRYSAIYIIRHHLQESLKTQYRTTENPLDLWNALQRRYDHQKTVMLPRAQYDWKHLRFQDYKTVDEYNSVLFKIVSMMELCGEKVTELEMLNKTFSTMHSSNMVLQQQYRERKFTTYTELIECLLLAEANNELLMKNSEMRPPGTAPLPDISKLAIEQKKESNLVHHNNQPGSFRGRGRGRGGTFNAHRRGRGRGNTPGFSRGRGRGRSVSFKPQIKTDQCHRCGMGNHWAKNCRTPKHLCELYIKSLTEKPEAHMVRDSGYEGDDDEEDTEYVQNKEEGSNQDTEMEFQTSDILK</sequence>
<feature type="compositionally biased region" description="Polar residues" evidence="1">
    <location>
        <begin position="330"/>
        <end position="344"/>
    </location>
</feature>
<reference evidence="2" key="1">
    <citation type="journal article" date="2019" name="Database">
        <title>The radish genome database (RadishGD): an integrated information resource for radish genomics.</title>
        <authorList>
            <person name="Yu H.J."/>
            <person name="Baek S."/>
            <person name="Lee Y.J."/>
            <person name="Cho A."/>
            <person name="Mun J.H."/>
        </authorList>
    </citation>
    <scope>NUCLEOTIDE SEQUENCE [LARGE SCALE GENOMIC DNA]</scope>
    <source>
        <strain evidence="2">cv. WK10039</strain>
    </source>
</reference>
<feature type="region of interest" description="Disordered" evidence="1">
    <location>
        <begin position="302"/>
        <end position="344"/>
    </location>
</feature>
<dbReference type="OrthoDB" id="1094721at2759"/>
<evidence type="ECO:0000313" key="3">
    <source>
        <dbReference type="RefSeq" id="XP_018436191.2"/>
    </source>
</evidence>
<name>A0A6J0JME9_RAPSA</name>
<evidence type="ECO:0000313" key="2">
    <source>
        <dbReference type="Proteomes" id="UP000504610"/>
    </source>
</evidence>
<dbReference type="PANTHER" id="PTHR33325">
    <property type="entry name" value="ZINC FINGER, CCHC-TYPE-RELATED"/>
    <property type="match status" value="1"/>
</dbReference>
<reference evidence="3" key="2">
    <citation type="submission" date="2025-08" db="UniProtKB">
        <authorList>
            <consortium name="RefSeq"/>
        </authorList>
    </citation>
    <scope>IDENTIFICATION</scope>
    <source>
        <tissue evidence="3">Leaf</tissue>
    </source>
</reference>
<dbReference type="GeneID" id="108808565"/>
<dbReference type="AlphaFoldDB" id="A0A6J0JME9"/>